<proteinExistence type="predicted"/>
<name>A0ABY4MX88_9MICO</name>
<protein>
    <submittedName>
        <fullName evidence="1">Rhamnan synthesis F family protein</fullName>
    </submittedName>
</protein>
<sequence length="567" mass="62606">MRRFVFFLLYDPDGYVDSAVLHTLNGLRPHVEHIMVVSNGFLQAESRERLEAVVDEVFERENVGFDSGAYRSAIGRVGYSKLAEYDEVLLINYTFFGPVTSFDDLFARMDLKPIDFWGMTDHVAVSPHPMLGKGIMPEHLQSYWIAFRKSLVTSVDFREYWASLPNGMSYHDVITVFETALTRHFGDLGYAWESAYPADDYSVNNASMEQPLRLLDDGCPMFKRRLYFHDVVDLDTRDVAASEVTARALELGFPRDVLIDGVIRRTSARALATGLGLLHLVDDAAAPGEPDARLARRTGRVWRSWLRDGIDPFAGAEVLVIDGVTDDELADGPAAEYTNANLDEAQLLRARGGIVDRLADTLGAFDTDARLGVLVPLAEHRASTRLGYGWRGLRTAANRVAEALGLIGPLERHAPLAPLAGVAAYRADAFAGLAERVESAGGWASLVRLAEVEEDELDLIFDLLAADVAKTNGYVASESARRSDFVRSSQLLQYKFADTSARFGPEQRGPFMGPLTHPNSFIRPLVGDWLRTKAPSTAKVVLKGEESARKQAGAAKRAITRIVKKGR</sequence>
<dbReference type="Pfam" id="PF05045">
    <property type="entry name" value="RgpF"/>
    <property type="match status" value="1"/>
</dbReference>
<gene>
    <name evidence="1" type="ORF">M3M28_10110</name>
</gene>
<accession>A0ABY4MX88</accession>
<reference evidence="1" key="1">
    <citation type="submission" date="2022-05" db="EMBL/GenBank/DDBJ databases">
        <title>Complete genome sequence of toluene-degrading Gulosibacter sediminis strain ACHW.36C.</title>
        <authorList>
            <person name="Wai A.C."/>
            <person name="Lai G.K."/>
            <person name="Griffin S.D."/>
            <person name="Leung F.C."/>
        </authorList>
    </citation>
    <scope>NUCLEOTIDE SEQUENCE [LARGE SCALE GENOMIC DNA]</scope>
    <source>
        <strain evidence="1">ACHW.36C</strain>
    </source>
</reference>
<evidence type="ECO:0000313" key="1">
    <source>
        <dbReference type="EMBL" id="UQN14399.1"/>
    </source>
</evidence>
<organism evidence="1">
    <name type="scientific">Gulosibacter sediminis</name>
    <dbReference type="NCBI Taxonomy" id="1729695"/>
    <lineage>
        <taxon>Bacteria</taxon>
        <taxon>Bacillati</taxon>
        <taxon>Actinomycetota</taxon>
        <taxon>Actinomycetes</taxon>
        <taxon>Micrococcales</taxon>
        <taxon>Microbacteriaceae</taxon>
        <taxon>Gulosibacter</taxon>
    </lineage>
</organism>
<dbReference type="InterPro" id="IPR007739">
    <property type="entry name" value="RgpF"/>
</dbReference>
<dbReference type="EMBL" id="CP097160">
    <property type="protein sequence ID" value="UQN14399.1"/>
    <property type="molecule type" value="Genomic_DNA"/>
</dbReference>